<dbReference type="PANTHER" id="PTHR43798:SF33">
    <property type="entry name" value="HYDROLASE, PUTATIVE (AFU_ORTHOLOGUE AFUA_2G14860)-RELATED"/>
    <property type="match status" value="1"/>
</dbReference>
<dbReference type="EMBL" id="CP021524">
    <property type="protein sequence ID" value="ARW11516.1"/>
    <property type="molecule type" value="Genomic_DNA"/>
</dbReference>
<feature type="domain" description="AB hydrolase-1" evidence="1">
    <location>
        <begin position="27"/>
        <end position="69"/>
    </location>
</feature>
<evidence type="ECO:0000313" key="2">
    <source>
        <dbReference type="EMBL" id="ARW11516.1"/>
    </source>
</evidence>
<dbReference type="Pfam" id="PF00561">
    <property type="entry name" value="Abhydrolase_1"/>
    <property type="match status" value="1"/>
</dbReference>
<dbReference type="Gene3D" id="3.40.50.1820">
    <property type="entry name" value="alpha/beta hydrolase"/>
    <property type="match status" value="1"/>
</dbReference>
<sequence>MFDSGNFVSVGDTNLFVSEVGNPAGRVIVLLHGGLQSRLDFIPIAKHLAEDYRLIAIDTRGHGRSDHLRPVLSACEAASMMSGRFALTTLTLKSDFQI</sequence>
<reference evidence="2 3" key="1">
    <citation type="submission" date="2017-05" db="EMBL/GenBank/DDBJ databases">
        <title>Genome sequence of Acetobacter pasteurianus subsp. ascendens strain SRCM101447.</title>
        <authorList>
            <person name="Cho S.H."/>
        </authorList>
    </citation>
    <scope>NUCLEOTIDE SEQUENCE [LARGE SCALE GENOMIC DNA]</scope>
    <source>
        <strain evidence="2 3">SRCM101447</strain>
    </source>
</reference>
<dbReference type="RefSeq" id="WP_239427443.1">
    <property type="nucleotide sequence ID" value="NZ_CP021524.1"/>
</dbReference>
<dbReference type="GO" id="GO:0016020">
    <property type="term" value="C:membrane"/>
    <property type="evidence" value="ECO:0007669"/>
    <property type="project" value="TreeGrafter"/>
</dbReference>
<dbReference type="SUPFAM" id="SSF53474">
    <property type="entry name" value="alpha/beta-Hydrolases"/>
    <property type="match status" value="1"/>
</dbReference>
<evidence type="ECO:0000259" key="1">
    <source>
        <dbReference type="Pfam" id="PF00561"/>
    </source>
</evidence>
<protein>
    <recommendedName>
        <fullName evidence="1">AB hydrolase-1 domain-containing protein</fullName>
    </recommendedName>
</protein>
<dbReference type="InterPro" id="IPR000073">
    <property type="entry name" value="AB_hydrolase_1"/>
</dbReference>
<dbReference type="InterPro" id="IPR029058">
    <property type="entry name" value="AB_hydrolase_fold"/>
</dbReference>
<name>A0A1Y0V5Z9_9PROT</name>
<dbReference type="Proteomes" id="UP000195633">
    <property type="component" value="Chromosome"/>
</dbReference>
<organism evidence="2 3">
    <name type="scientific">Acetobacter ascendens</name>
    <dbReference type="NCBI Taxonomy" id="481146"/>
    <lineage>
        <taxon>Bacteria</taxon>
        <taxon>Pseudomonadati</taxon>
        <taxon>Pseudomonadota</taxon>
        <taxon>Alphaproteobacteria</taxon>
        <taxon>Acetobacterales</taxon>
        <taxon>Acetobacteraceae</taxon>
        <taxon>Acetobacter</taxon>
    </lineage>
</organism>
<gene>
    <name evidence="2" type="ORF">S101447_02478</name>
</gene>
<dbReference type="PANTHER" id="PTHR43798">
    <property type="entry name" value="MONOACYLGLYCEROL LIPASE"/>
    <property type="match status" value="1"/>
</dbReference>
<proteinExistence type="predicted"/>
<evidence type="ECO:0000313" key="3">
    <source>
        <dbReference type="Proteomes" id="UP000195633"/>
    </source>
</evidence>
<dbReference type="InterPro" id="IPR050266">
    <property type="entry name" value="AB_hydrolase_sf"/>
</dbReference>
<dbReference type="AlphaFoldDB" id="A0A1Y0V5Z9"/>
<accession>A0A1Y0V5Z9</accession>